<dbReference type="RefSeq" id="WP_007365911.1">
    <property type="nucleotide sequence ID" value="NZ_ACLR01000192.1"/>
</dbReference>
<organism evidence="2 3">
    <name type="scientific">Porphyromonas uenonis 60-3</name>
    <dbReference type="NCBI Taxonomy" id="596327"/>
    <lineage>
        <taxon>Bacteria</taxon>
        <taxon>Pseudomonadati</taxon>
        <taxon>Bacteroidota</taxon>
        <taxon>Bacteroidia</taxon>
        <taxon>Bacteroidales</taxon>
        <taxon>Porphyromonadaceae</taxon>
        <taxon>Porphyromonas</taxon>
    </lineage>
</organism>
<dbReference type="OrthoDB" id="1090227at2"/>
<evidence type="ECO:0000313" key="2">
    <source>
        <dbReference type="EMBL" id="EEK16231.1"/>
    </source>
</evidence>
<evidence type="ECO:0000313" key="3">
    <source>
        <dbReference type="Proteomes" id="UP000003303"/>
    </source>
</evidence>
<reference evidence="2 3" key="1">
    <citation type="submission" date="2009-04" db="EMBL/GenBank/DDBJ databases">
        <authorList>
            <person name="Sebastian Y."/>
            <person name="Madupu R."/>
            <person name="Durkin A.S."/>
            <person name="Torralba M."/>
            <person name="Methe B."/>
            <person name="Sutton G.G."/>
            <person name="Strausberg R.L."/>
            <person name="Nelson K.E."/>
        </authorList>
    </citation>
    <scope>NUCLEOTIDE SEQUENCE [LARGE SCALE GENOMIC DNA]</scope>
    <source>
        <strain evidence="2 3">60-3</strain>
    </source>
</reference>
<feature type="chain" id="PRO_5002916360" description="Major fimbrial subunit protein N-terminal domain-containing protein" evidence="1">
    <location>
        <begin position="21"/>
        <end position="586"/>
    </location>
</feature>
<comment type="caution">
    <text evidence="2">The sequence shown here is derived from an EMBL/GenBank/DDBJ whole genome shotgun (WGS) entry which is preliminary data.</text>
</comment>
<name>C2MDI4_9PORP</name>
<evidence type="ECO:0008006" key="4">
    <source>
        <dbReference type="Google" id="ProtNLM"/>
    </source>
</evidence>
<accession>C2MDI4</accession>
<dbReference type="STRING" id="596327.PORUE0001_0550"/>
<proteinExistence type="predicted"/>
<dbReference type="Proteomes" id="UP000003303">
    <property type="component" value="Unassembled WGS sequence"/>
</dbReference>
<keyword evidence="1" id="KW-0732">Signal</keyword>
<gene>
    <name evidence="2" type="ORF">PORUE0001_0550</name>
</gene>
<feature type="signal peptide" evidence="1">
    <location>
        <begin position="1"/>
        <end position="20"/>
    </location>
</feature>
<keyword evidence="3" id="KW-1185">Reference proteome</keyword>
<protein>
    <recommendedName>
        <fullName evidence="4">Major fimbrial subunit protein N-terminal domain-containing protein</fullName>
    </recommendedName>
</protein>
<sequence length="586" mass="65157">MTRTKIFLYFLLLVAFMALSACQQEQRTAPVDQDGERVTVSLSVDVPCYAPMRAMQEGIDENKIDRLELLVFNEAGLMADYALATNLTKVGDNQYTFTAQLKPQTEPCVIHFVANRNYGGSDSGRQYLGRKESDVLLSDLVTMAEVSQKKSIPMWARKSYSEVKENSNLGEIKLLRSMAKFTLESHTTKLADVSYTLCNSYDCGTVAPFKRAELPDLNEAFSVDNRVPTVPRETFLDNGDAGLGWYASGASIYGFERRNKVAKPISCLVIRAKYDGATDYSYYKLDFVKSANRLERYDLIRNYWYKMTIQDALAIGASTLDEALAGPAVNNLALSEELQAYPSYSDGKGRLEVEASNYIITHGEQTLTFKANYYPEGSATAQNDKLQIVAVRNATDYNAIKGKGDVSIDNTTGQITATLQPALIETSRISDIIVGVTGDPDLMRIVRVEVRKPYNYELFQVNGQPAVGNAVTANVHGQKGALSFVITLPEDFRAQQLPMRLRFFTEHFYPDVTTEDGRMGKFSFGLAKDGANPVGRPCYTTIITKLPTDRTLRCTFLSNKSTCAETIEVVSVENLFDTQRVIVKAN</sequence>
<dbReference type="EMBL" id="ACLR01000192">
    <property type="protein sequence ID" value="EEK16231.1"/>
    <property type="molecule type" value="Genomic_DNA"/>
</dbReference>
<dbReference type="AlphaFoldDB" id="C2MDI4"/>
<evidence type="ECO:0000256" key="1">
    <source>
        <dbReference type="SAM" id="SignalP"/>
    </source>
</evidence>
<dbReference type="PROSITE" id="PS51257">
    <property type="entry name" value="PROKAR_LIPOPROTEIN"/>
    <property type="match status" value="1"/>
</dbReference>
<dbReference type="eggNOG" id="ENOG502Z9ZY">
    <property type="taxonomic scope" value="Bacteria"/>
</dbReference>